<dbReference type="EMBL" id="RBKV01000001">
    <property type="protein sequence ID" value="RKR96297.1"/>
    <property type="molecule type" value="Genomic_DNA"/>
</dbReference>
<feature type="transmembrane region" description="Helical" evidence="6">
    <location>
        <begin position="218"/>
        <end position="244"/>
    </location>
</feature>
<dbReference type="GO" id="GO:0055085">
    <property type="term" value="P:transmembrane transport"/>
    <property type="evidence" value="ECO:0007669"/>
    <property type="project" value="InterPro"/>
</dbReference>
<accession>A0A315TEI6</accession>
<dbReference type="PROSITE" id="PS50928">
    <property type="entry name" value="ABC_TM1"/>
    <property type="match status" value="1"/>
</dbReference>
<reference evidence="9 10" key="1">
    <citation type="submission" date="2018-10" db="EMBL/GenBank/DDBJ databases">
        <title>Sequencing the genomes of 1000 actinobacteria strains.</title>
        <authorList>
            <person name="Klenk H.-P."/>
        </authorList>
    </citation>
    <scope>NUCLEOTIDE SEQUENCE [LARGE SCALE GENOMIC DNA]</scope>
    <source>
        <strain evidence="9 10">DSM 44343</strain>
    </source>
</reference>
<feature type="transmembrane region" description="Helical" evidence="6">
    <location>
        <begin position="91"/>
        <end position="113"/>
    </location>
</feature>
<dbReference type="PANTHER" id="PTHR30177">
    <property type="entry name" value="GLYCINE BETAINE/L-PROLINE TRANSPORT SYSTEM PERMEASE PROTEIN PROW"/>
    <property type="match status" value="1"/>
</dbReference>
<evidence type="ECO:0000313" key="10">
    <source>
        <dbReference type="Proteomes" id="UP000274762"/>
    </source>
</evidence>
<dbReference type="InterPro" id="IPR035906">
    <property type="entry name" value="MetI-like_sf"/>
</dbReference>
<proteinExistence type="inferred from homology"/>
<protein>
    <submittedName>
        <fullName evidence="9">Osmoprotectant transport system permease protein</fullName>
    </submittedName>
</protein>
<evidence type="ECO:0000259" key="8">
    <source>
        <dbReference type="PROSITE" id="PS50928"/>
    </source>
</evidence>
<feature type="region of interest" description="Disordered" evidence="7">
    <location>
        <begin position="1"/>
        <end position="22"/>
    </location>
</feature>
<name>A0A315TEI6_WILMA</name>
<comment type="caution">
    <text evidence="9">The sequence shown here is derived from an EMBL/GenBank/DDBJ whole genome shotgun (WGS) entry which is preliminary data.</text>
</comment>
<comment type="similarity">
    <text evidence="6">Belongs to the binding-protein-dependent transport system permease family.</text>
</comment>
<evidence type="ECO:0000256" key="4">
    <source>
        <dbReference type="ARBA" id="ARBA00022989"/>
    </source>
</evidence>
<sequence length="254" mass="27001">MFGAVVVGQHNDRTRRGGSTPRRRRCRLLAERPREAGHRLDALWDYITSHQSQLVFDSYQHVSAVMQSVVIATVIGVVIGLLTYRNDIASNLATSISSAVLTVPSFALLGLLIPLVGLGVIPSITALVLYSLLPIIRNTIVGMNNIEPALIDAARGIGMGRLITLVRVELPLVWPAILAGMRLSTQMAMGVLAIAAYVKGPGLGNLIFAGLARVGSPTAVPMALSGTLLIVILALVLDALYVLLGRLTTSKGIR</sequence>
<evidence type="ECO:0000256" key="7">
    <source>
        <dbReference type="SAM" id="MobiDB-lite"/>
    </source>
</evidence>
<feature type="transmembrane region" description="Helical" evidence="6">
    <location>
        <begin position="119"/>
        <end position="136"/>
    </location>
</feature>
<dbReference type="CDD" id="cd06261">
    <property type="entry name" value="TM_PBP2"/>
    <property type="match status" value="1"/>
</dbReference>
<evidence type="ECO:0000256" key="6">
    <source>
        <dbReference type="RuleBase" id="RU363032"/>
    </source>
</evidence>
<dbReference type="GO" id="GO:0005886">
    <property type="term" value="C:plasma membrane"/>
    <property type="evidence" value="ECO:0007669"/>
    <property type="project" value="UniProtKB-SubCell"/>
</dbReference>
<evidence type="ECO:0000256" key="2">
    <source>
        <dbReference type="ARBA" id="ARBA00022448"/>
    </source>
</evidence>
<accession>A0A495K4T5</accession>
<dbReference type="InterPro" id="IPR000515">
    <property type="entry name" value="MetI-like"/>
</dbReference>
<dbReference type="SUPFAM" id="SSF161098">
    <property type="entry name" value="MetI-like"/>
    <property type="match status" value="1"/>
</dbReference>
<dbReference type="AlphaFoldDB" id="A0A315TEI6"/>
<comment type="subcellular location">
    <subcellularLocation>
        <location evidence="6">Cell membrane</location>
        <topology evidence="6">Multi-pass membrane protein</topology>
    </subcellularLocation>
    <subcellularLocation>
        <location evidence="1">Membrane</location>
        <topology evidence="1">Multi-pass membrane protein</topology>
    </subcellularLocation>
</comment>
<gene>
    <name evidence="9" type="ORF">DFJ75_3142</name>
</gene>
<dbReference type="GO" id="GO:0031460">
    <property type="term" value="P:glycine betaine transport"/>
    <property type="evidence" value="ECO:0007669"/>
    <property type="project" value="TreeGrafter"/>
</dbReference>
<organism evidence="9 10">
    <name type="scientific">Williamsia marianensis</name>
    <dbReference type="NCBI Taxonomy" id="85044"/>
    <lineage>
        <taxon>Bacteria</taxon>
        <taxon>Bacillati</taxon>
        <taxon>Actinomycetota</taxon>
        <taxon>Actinomycetes</taxon>
        <taxon>Mycobacteriales</taxon>
        <taxon>Nocardiaceae</taxon>
        <taxon>Williamsia</taxon>
    </lineage>
</organism>
<dbReference type="InterPro" id="IPR051204">
    <property type="entry name" value="ABC_transp_perm/SBD"/>
</dbReference>
<evidence type="ECO:0000256" key="1">
    <source>
        <dbReference type="ARBA" id="ARBA00004141"/>
    </source>
</evidence>
<feature type="domain" description="ABC transmembrane type-1" evidence="8">
    <location>
        <begin position="58"/>
        <end position="241"/>
    </location>
</feature>
<keyword evidence="2 6" id="KW-0813">Transport</keyword>
<dbReference type="PANTHER" id="PTHR30177:SF4">
    <property type="entry name" value="OSMOPROTECTANT IMPORT PERMEASE PROTEIN OSMW"/>
    <property type="match status" value="1"/>
</dbReference>
<keyword evidence="5 6" id="KW-0472">Membrane</keyword>
<feature type="transmembrane region" description="Helical" evidence="6">
    <location>
        <begin position="64"/>
        <end position="84"/>
    </location>
</feature>
<evidence type="ECO:0000256" key="3">
    <source>
        <dbReference type="ARBA" id="ARBA00022692"/>
    </source>
</evidence>
<dbReference type="Pfam" id="PF00528">
    <property type="entry name" value="BPD_transp_1"/>
    <property type="match status" value="1"/>
</dbReference>
<dbReference type="Proteomes" id="UP000274762">
    <property type="component" value="Unassembled WGS sequence"/>
</dbReference>
<keyword evidence="4 6" id="KW-1133">Transmembrane helix</keyword>
<evidence type="ECO:0000313" key="9">
    <source>
        <dbReference type="EMBL" id="RKR96297.1"/>
    </source>
</evidence>
<evidence type="ECO:0000256" key="5">
    <source>
        <dbReference type="ARBA" id="ARBA00023136"/>
    </source>
</evidence>
<dbReference type="Gene3D" id="1.10.3720.10">
    <property type="entry name" value="MetI-like"/>
    <property type="match status" value="1"/>
</dbReference>
<keyword evidence="3 6" id="KW-0812">Transmembrane</keyword>